<dbReference type="FunFam" id="3.30.460.10:FF:000001">
    <property type="entry name" value="GTP pyrophosphokinase RelA"/>
    <property type="match status" value="1"/>
</dbReference>
<dbReference type="SUPFAM" id="SSF81271">
    <property type="entry name" value="TGS-like"/>
    <property type="match status" value="1"/>
</dbReference>
<dbReference type="Pfam" id="PF02824">
    <property type="entry name" value="TGS"/>
    <property type="match status" value="1"/>
</dbReference>
<dbReference type="PROSITE" id="PS51880">
    <property type="entry name" value="TGS"/>
    <property type="match status" value="1"/>
</dbReference>
<name>A0A0G1IS09_9BACT</name>
<sequence>MNWEEYEKKLSKFHVVEKDKEFLKKVLELAKKVHDGEKRLSGEDYITHPIAVSLKLAELKMDANTIAAGLLHDAVERSPETLKTIKKNFGDELSFLVDGVTKVDRVHSTGADRALESVKKMFLAVAEDIRVVIIKLMDRLHNMETIASLPQEKRERIARETLSLYASIADRLGMWNIKAQLEDLSMKYLYPKEYEYISGEIKKFAPEREKYLKKILQELEIELKRAEIKPIEINYREKHLYSAWRKLERYEGDWSRISDLIALRIIVPDIKSCYGALGVVHKLWKPVPGKFKDYIALPKPNGYQSLHTSVFTEPRVIVEFQIRTLEMHREAESGIAAHWAYSEAGKPKKGFKSIGKKFNWISQLQKWQKELNPPAGGENASSEEFLEALKIDFFKDRIFVLTPKGDVVDLPKGSTPLDFAYHIHSEIGNHASGAKINGRMMSFSWELRSGNVVEIITQKNKKPSPEWLTLVRTAMAKNKIRQALRMYPKKSFLSSDSKLVEIRIYGKNRIGFIKDITSVFARRKINIQNLISARSGSEEVPIRVTCVPKDKRELDNIVSRLEKIEGVKKVTPAFK</sequence>
<dbReference type="InterPro" id="IPR033655">
    <property type="entry name" value="TGS_RelA/SpoT"/>
</dbReference>
<evidence type="ECO:0000259" key="3">
    <source>
        <dbReference type="PROSITE" id="PS51880"/>
    </source>
</evidence>
<dbReference type="PANTHER" id="PTHR21262:SF31">
    <property type="entry name" value="GTP PYROPHOSPHOKINASE"/>
    <property type="match status" value="1"/>
</dbReference>
<dbReference type="InterPro" id="IPR012676">
    <property type="entry name" value="TGS-like"/>
</dbReference>
<dbReference type="InterPro" id="IPR004095">
    <property type="entry name" value="TGS"/>
</dbReference>
<evidence type="ECO:0000313" key="5">
    <source>
        <dbReference type="Proteomes" id="UP000033945"/>
    </source>
</evidence>
<dbReference type="SUPFAM" id="SSF55021">
    <property type="entry name" value="ACT-like"/>
    <property type="match status" value="1"/>
</dbReference>
<dbReference type="Pfam" id="PF04607">
    <property type="entry name" value="RelA_SpoT"/>
    <property type="match status" value="1"/>
</dbReference>
<dbReference type="EMBL" id="LCIT01000026">
    <property type="protein sequence ID" value="KKT61708.1"/>
    <property type="molecule type" value="Genomic_DNA"/>
</dbReference>
<accession>A0A0G1IS09</accession>
<evidence type="ECO:0000256" key="1">
    <source>
        <dbReference type="RuleBase" id="RU003847"/>
    </source>
</evidence>
<dbReference type="CDD" id="cd05399">
    <property type="entry name" value="NT_Rel-Spo_like"/>
    <property type="match status" value="1"/>
</dbReference>
<gene>
    <name evidence="4" type="ORF">UW55_C0026G0003</name>
</gene>
<evidence type="ECO:0000259" key="2">
    <source>
        <dbReference type="PROSITE" id="PS51671"/>
    </source>
</evidence>
<feature type="domain" description="TGS" evidence="3">
    <location>
        <begin position="394"/>
        <end position="457"/>
    </location>
</feature>
<dbReference type="PANTHER" id="PTHR21262">
    <property type="entry name" value="GUANOSINE-3',5'-BIS DIPHOSPHATE 3'-PYROPHOSPHOHYDROLASE"/>
    <property type="match status" value="1"/>
</dbReference>
<comment type="caution">
    <text evidence="4">The sequence shown here is derived from an EMBL/GenBank/DDBJ whole genome shotgun (WGS) entry which is preliminary data.</text>
</comment>
<dbReference type="SMART" id="SM00954">
    <property type="entry name" value="RelA_SpoT"/>
    <property type="match status" value="1"/>
</dbReference>
<dbReference type="SUPFAM" id="SSF81301">
    <property type="entry name" value="Nucleotidyltransferase"/>
    <property type="match status" value="1"/>
</dbReference>
<dbReference type="GO" id="GO:0015969">
    <property type="term" value="P:guanosine tetraphosphate metabolic process"/>
    <property type="evidence" value="ECO:0007669"/>
    <property type="project" value="InterPro"/>
</dbReference>
<comment type="function">
    <text evidence="1">In eubacteria ppGpp (guanosine 3'-diphosphate 5'-diphosphate) is a mediator of the stringent response that coordinates a variety of cellular activities in response to changes in nutritional abundance.</text>
</comment>
<reference evidence="4 5" key="1">
    <citation type="journal article" date="2015" name="Nature">
        <title>rRNA introns, odd ribosomes, and small enigmatic genomes across a large radiation of phyla.</title>
        <authorList>
            <person name="Brown C.T."/>
            <person name="Hug L.A."/>
            <person name="Thomas B.C."/>
            <person name="Sharon I."/>
            <person name="Castelle C.J."/>
            <person name="Singh A."/>
            <person name="Wilkins M.J."/>
            <person name="Williams K.H."/>
            <person name="Banfield J.F."/>
        </authorList>
    </citation>
    <scope>NUCLEOTIDE SEQUENCE [LARGE SCALE GENOMIC DNA]</scope>
</reference>
<evidence type="ECO:0000313" key="4">
    <source>
        <dbReference type="EMBL" id="KKT61708.1"/>
    </source>
</evidence>
<dbReference type="Pfam" id="PF01842">
    <property type="entry name" value="ACT"/>
    <property type="match status" value="1"/>
</dbReference>
<dbReference type="InterPro" id="IPR045865">
    <property type="entry name" value="ACT-like_dom_sf"/>
</dbReference>
<dbReference type="InterPro" id="IPR012675">
    <property type="entry name" value="Beta-grasp_dom_sf"/>
</dbReference>
<dbReference type="Gene3D" id="3.30.70.260">
    <property type="match status" value="1"/>
</dbReference>
<dbReference type="InterPro" id="IPR007685">
    <property type="entry name" value="RelA_SpoT"/>
</dbReference>
<dbReference type="Gene3D" id="3.10.20.30">
    <property type="match status" value="1"/>
</dbReference>
<protein>
    <submittedName>
        <fullName evidence="4">(P)ppGpp synthetase I, SpoT/RelA</fullName>
    </submittedName>
</protein>
<dbReference type="InterPro" id="IPR043519">
    <property type="entry name" value="NT_sf"/>
</dbReference>
<proteinExistence type="inferred from homology"/>
<dbReference type="PATRIC" id="fig|1618648.3.peg.937"/>
<feature type="domain" description="ACT" evidence="2">
    <location>
        <begin position="501"/>
        <end position="575"/>
    </location>
</feature>
<dbReference type="Gene3D" id="1.10.3210.10">
    <property type="entry name" value="Hypothetical protein af1432"/>
    <property type="match status" value="1"/>
</dbReference>
<dbReference type="AlphaFoldDB" id="A0A0G1IS09"/>
<dbReference type="PROSITE" id="PS51671">
    <property type="entry name" value="ACT"/>
    <property type="match status" value="1"/>
</dbReference>
<dbReference type="SUPFAM" id="SSF109604">
    <property type="entry name" value="HD-domain/PDEase-like"/>
    <property type="match status" value="1"/>
</dbReference>
<organism evidence="4 5">
    <name type="scientific">Candidatus Giovannonibacteria bacterium GW2011_GWA2_44_26</name>
    <dbReference type="NCBI Taxonomy" id="1618648"/>
    <lineage>
        <taxon>Bacteria</taxon>
        <taxon>Candidatus Giovannoniibacteriota</taxon>
    </lineage>
</organism>
<dbReference type="InterPro" id="IPR002912">
    <property type="entry name" value="ACT_dom"/>
</dbReference>
<dbReference type="FunFam" id="1.10.3210.10:FF:000001">
    <property type="entry name" value="GTP pyrophosphokinase RelA"/>
    <property type="match status" value="1"/>
</dbReference>
<dbReference type="Pfam" id="PF13328">
    <property type="entry name" value="HD_4"/>
    <property type="match status" value="1"/>
</dbReference>
<dbReference type="NCBIfam" id="TIGR00691">
    <property type="entry name" value="spoT_relA"/>
    <property type="match status" value="1"/>
</dbReference>
<dbReference type="InterPro" id="IPR003607">
    <property type="entry name" value="HD/PDEase_dom"/>
</dbReference>
<dbReference type="CDD" id="cd01668">
    <property type="entry name" value="TGS_RSH"/>
    <property type="match status" value="1"/>
</dbReference>
<dbReference type="SMART" id="SM00471">
    <property type="entry name" value="HDc"/>
    <property type="match status" value="1"/>
</dbReference>
<dbReference type="Proteomes" id="UP000033945">
    <property type="component" value="Unassembled WGS sequence"/>
</dbReference>
<dbReference type="Gene3D" id="3.30.460.10">
    <property type="entry name" value="Beta Polymerase, domain 2"/>
    <property type="match status" value="1"/>
</dbReference>
<dbReference type="InterPro" id="IPR004811">
    <property type="entry name" value="RelA/Spo_fam"/>
</dbReference>
<dbReference type="GO" id="GO:0005886">
    <property type="term" value="C:plasma membrane"/>
    <property type="evidence" value="ECO:0007669"/>
    <property type="project" value="TreeGrafter"/>
</dbReference>
<comment type="similarity">
    <text evidence="1">Belongs to the relA/spoT family.</text>
</comment>
<dbReference type="FunFam" id="3.10.20.30:FF:000002">
    <property type="entry name" value="GTP pyrophosphokinase (RelA/SpoT)"/>
    <property type="match status" value="1"/>
</dbReference>